<dbReference type="KEGG" id="lum:CNR27_03040"/>
<name>A0A290XBM9_9GAMM</name>
<sequence>MSKASRHAGGQATSRIDRLQPWIAALASALLHLWFAYLLLTSQPIVMTTPQGASAGSRMVVDFVGITPSQPVVAPVARPAPATPPAQSAPAASRVRTTRVEQAEAPVPPEAPDPADALTEVRPPQPAQQPSDVPPVPVQSPADAGQGAAQTAASPPSQQRRQHVWGQPPGMLPEETAPVNSGLSRSPSVGRGRGRDASSDLPSLEVGGYQVIYDTTSETRLREWRDQGVSELFIPLPGTRRLMVCPLETALRRESSDCRMVDPEDPQMRGIGDAREVIGFHRVYRQGEVVWRGPGPYR</sequence>
<feature type="compositionally biased region" description="Pro residues" evidence="1">
    <location>
        <begin position="123"/>
        <end position="138"/>
    </location>
</feature>
<organism evidence="3 4">
    <name type="scientific">Luteimonas chenhongjianii</name>
    <dbReference type="NCBI Taxonomy" id="2006110"/>
    <lineage>
        <taxon>Bacteria</taxon>
        <taxon>Pseudomonadati</taxon>
        <taxon>Pseudomonadota</taxon>
        <taxon>Gammaproteobacteria</taxon>
        <taxon>Lysobacterales</taxon>
        <taxon>Lysobacteraceae</taxon>
        <taxon>Luteimonas</taxon>
    </lineage>
</organism>
<keyword evidence="2" id="KW-0812">Transmembrane</keyword>
<feature type="compositionally biased region" description="Low complexity" evidence="1">
    <location>
        <begin position="139"/>
        <end position="159"/>
    </location>
</feature>
<evidence type="ECO:0000256" key="1">
    <source>
        <dbReference type="SAM" id="MobiDB-lite"/>
    </source>
</evidence>
<feature type="region of interest" description="Disordered" evidence="1">
    <location>
        <begin position="75"/>
        <end position="202"/>
    </location>
</feature>
<dbReference type="RefSeq" id="WP_096296883.1">
    <property type="nucleotide sequence ID" value="NZ_CP023406.1"/>
</dbReference>
<feature type="transmembrane region" description="Helical" evidence="2">
    <location>
        <begin position="21"/>
        <end position="40"/>
    </location>
</feature>
<keyword evidence="4" id="KW-1185">Reference proteome</keyword>
<gene>
    <name evidence="3" type="ORF">CNR27_03040</name>
</gene>
<dbReference type="Proteomes" id="UP000218968">
    <property type="component" value="Chromosome"/>
</dbReference>
<keyword evidence="2" id="KW-0472">Membrane</keyword>
<dbReference type="OrthoDB" id="9798046at2"/>
<evidence type="ECO:0000313" key="4">
    <source>
        <dbReference type="Proteomes" id="UP000218968"/>
    </source>
</evidence>
<evidence type="ECO:0000313" key="3">
    <source>
        <dbReference type="EMBL" id="ATD66555.1"/>
    </source>
</evidence>
<dbReference type="AlphaFoldDB" id="A0A290XBM9"/>
<proteinExistence type="predicted"/>
<feature type="compositionally biased region" description="Low complexity" evidence="1">
    <location>
        <begin position="181"/>
        <end position="190"/>
    </location>
</feature>
<feature type="compositionally biased region" description="Low complexity" evidence="1">
    <location>
        <begin position="75"/>
        <end position="95"/>
    </location>
</feature>
<keyword evidence="2" id="KW-1133">Transmembrane helix</keyword>
<dbReference type="EMBL" id="CP023406">
    <property type="protein sequence ID" value="ATD66555.1"/>
    <property type="molecule type" value="Genomic_DNA"/>
</dbReference>
<accession>A0A290XBM9</accession>
<evidence type="ECO:0000256" key="2">
    <source>
        <dbReference type="SAM" id="Phobius"/>
    </source>
</evidence>
<protein>
    <submittedName>
        <fullName evidence="3">Plasmid stabilization protein ParE</fullName>
    </submittedName>
</protein>
<reference evidence="4" key="1">
    <citation type="submission" date="2017-09" db="EMBL/GenBank/DDBJ databases">
        <title>Luteimonas liuhanmingii sp.nov., isolated from the intestinal contents of Tibetan Plateau Pika in Yushu, Qinghai Province, China.</title>
        <authorList>
            <person name="Gui Z."/>
        </authorList>
    </citation>
    <scope>NUCLEOTIDE SEQUENCE [LARGE SCALE GENOMIC DNA]</scope>
    <source>
        <strain evidence="4">100111</strain>
    </source>
</reference>